<feature type="compositionally biased region" description="Low complexity" evidence="1">
    <location>
        <begin position="27"/>
        <end position="37"/>
    </location>
</feature>
<comment type="caution">
    <text evidence="2">The sequence shown here is derived from an EMBL/GenBank/DDBJ whole genome shotgun (WGS) entry which is preliminary data.</text>
</comment>
<feature type="compositionally biased region" description="Polar residues" evidence="1">
    <location>
        <begin position="79"/>
        <end position="90"/>
    </location>
</feature>
<feature type="compositionally biased region" description="Low complexity" evidence="1">
    <location>
        <begin position="64"/>
        <end position="75"/>
    </location>
</feature>
<dbReference type="AlphaFoldDB" id="V5BUL2"/>
<gene>
    <name evidence="2" type="ORF">TCDM_03004</name>
</gene>
<name>V5BUL2_TRYCR</name>
<evidence type="ECO:0000313" key="3">
    <source>
        <dbReference type="Proteomes" id="UP000017861"/>
    </source>
</evidence>
<organism evidence="2 3">
    <name type="scientific">Trypanosoma cruzi Dm28c</name>
    <dbReference type="NCBI Taxonomy" id="1416333"/>
    <lineage>
        <taxon>Eukaryota</taxon>
        <taxon>Discoba</taxon>
        <taxon>Euglenozoa</taxon>
        <taxon>Kinetoplastea</taxon>
        <taxon>Metakinetoplastina</taxon>
        <taxon>Trypanosomatida</taxon>
        <taxon>Trypanosomatidae</taxon>
        <taxon>Trypanosoma</taxon>
        <taxon>Schizotrypanum</taxon>
    </lineage>
</organism>
<evidence type="ECO:0000313" key="2">
    <source>
        <dbReference type="EMBL" id="ESS68238.1"/>
    </source>
</evidence>
<dbReference type="EMBL" id="AYLP01000022">
    <property type="protein sequence ID" value="ESS68238.1"/>
    <property type="molecule type" value="Genomic_DNA"/>
</dbReference>
<dbReference type="VEuPathDB" id="TriTrypDB:TCDM_03004"/>
<protein>
    <submittedName>
        <fullName evidence="2">Uncharacterized protein</fullName>
    </submittedName>
</protein>
<proteinExistence type="predicted"/>
<reference evidence="2 3" key="1">
    <citation type="journal article" date="2014" name="Genome Announc.">
        <title>Trypanosoma cruzi Clone Dm28c Draft Genome Sequence.</title>
        <authorList>
            <person name="Grisard E.C."/>
            <person name="Teixeira S.M."/>
            <person name="de Almeida L.G."/>
            <person name="Stoco P.H."/>
            <person name="Gerber A.L."/>
            <person name="Talavera-Lopez C."/>
            <person name="Lima O.C."/>
            <person name="Andersson B."/>
            <person name="de Vasconcelos A.T."/>
        </authorList>
    </citation>
    <scope>NUCLEOTIDE SEQUENCE [LARGE SCALE GENOMIC DNA]</scope>
    <source>
        <strain evidence="2 3">Dm28c</strain>
    </source>
</reference>
<sequence length="174" mass="19284">MRPITVTPRRQRGASGGNGEAHTCVCPGRSARSSPSRGMREAFTRKKALQSPRRTSSWERKDSSFPSPLPHSFPLAMKSDSTGATTSGHASASPKLVSAAPFGDSKAPETSQDPVPEENKRLRRLERDLRRRVKSLLWRELPQCRGSQQWVDYLTSLKEVLQMLEALRSAASVQ</sequence>
<feature type="region of interest" description="Disordered" evidence="1">
    <location>
        <begin position="1"/>
        <end position="121"/>
    </location>
</feature>
<dbReference type="Proteomes" id="UP000017861">
    <property type="component" value="Unassembled WGS sequence"/>
</dbReference>
<accession>V5BUL2</accession>
<evidence type="ECO:0000256" key="1">
    <source>
        <dbReference type="SAM" id="MobiDB-lite"/>
    </source>
</evidence>